<dbReference type="GO" id="GO:0030234">
    <property type="term" value="F:enzyme regulator activity"/>
    <property type="evidence" value="ECO:0007669"/>
    <property type="project" value="TreeGrafter"/>
</dbReference>
<dbReference type="GO" id="GO:0009252">
    <property type="term" value="P:peptidoglycan biosynthetic process"/>
    <property type="evidence" value="ECO:0007669"/>
    <property type="project" value="TreeGrafter"/>
</dbReference>
<dbReference type="InterPro" id="IPR014094">
    <property type="entry name" value="LpoB"/>
</dbReference>
<accession>A0A7C4CD18</accession>
<proteinExistence type="predicted"/>
<dbReference type="PANTHER" id="PTHR40593">
    <property type="entry name" value="PENICILLIN-BINDING PROTEIN ACTIVATOR LPOB"/>
    <property type="match status" value="1"/>
</dbReference>
<dbReference type="NCBIfam" id="TIGR02722">
    <property type="entry name" value="lp"/>
    <property type="match status" value="1"/>
</dbReference>
<evidence type="ECO:0000313" key="3">
    <source>
        <dbReference type="EMBL" id="HGK27789.1"/>
    </source>
</evidence>
<evidence type="ECO:0000256" key="1">
    <source>
        <dbReference type="NCBIfam" id="TIGR02722"/>
    </source>
</evidence>
<feature type="chain" id="PRO_5028287285" description="Penicillin-binding protein activator LpoB" evidence="2">
    <location>
        <begin position="21"/>
        <end position="193"/>
    </location>
</feature>
<protein>
    <recommendedName>
        <fullName evidence="1">Penicillin-binding protein activator LpoB</fullName>
    </recommendedName>
</protein>
<evidence type="ECO:0000256" key="2">
    <source>
        <dbReference type="SAM" id="SignalP"/>
    </source>
</evidence>
<dbReference type="Pfam" id="PF13036">
    <property type="entry name" value="LpoB"/>
    <property type="match status" value="1"/>
</dbReference>
<sequence length="193" mass="21701">MKRILWLALVAGTCLLAACATSHYVRPDEVTEWDYTYSDTDMKLLAEKMVMSLAELSLPQGKDGAKPTLAFLNIGNRTSQHIDTEGISEKILVALVKIGKFRIVDRDLLKQQAKEIALQETQRIDVEGAVRLGQLIGADYFLAGDVMSIEKTRGATTLAYYKLTMRLVNVRTSEIVWADEQELKKKSTKGWYE</sequence>
<dbReference type="PROSITE" id="PS51257">
    <property type="entry name" value="PROKAR_LIPOPROTEIN"/>
    <property type="match status" value="1"/>
</dbReference>
<reference evidence="3" key="1">
    <citation type="journal article" date="2020" name="mSystems">
        <title>Genome- and Community-Level Interaction Insights into Carbon Utilization and Element Cycling Functions of Hydrothermarchaeota in Hydrothermal Sediment.</title>
        <authorList>
            <person name="Zhou Z."/>
            <person name="Liu Y."/>
            <person name="Xu W."/>
            <person name="Pan J."/>
            <person name="Luo Z.H."/>
            <person name="Li M."/>
        </authorList>
    </citation>
    <scope>NUCLEOTIDE SEQUENCE [LARGE SCALE GENOMIC DNA]</scope>
    <source>
        <strain evidence="3">SpSt-488</strain>
    </source>
</reference>
<dbReference type="GO" id="GO:0031241">
    <property type="term" value="C:periplasmic side of cell outer membrane"/>
    <property type="evidence" value="ECO:0007669"/>
    <property type="project" value="TreeGrafter"/>
</dbReference>
<dbReference type="PANTHER" id="PTHR40593:SF1">
    <property type="entry name" value="PENICILLIN-BINDING PROTEIN ACTIVATOR LPOB"/>
    <property type="match status" value="1"/>
</dbReference>
<dbReference type="Gene3D" id="3.40.50.10610">
    <property type="entry name" value="ABC-type transport auxiliary lipoprotein component"/>
    <property type="match status" value="1"/>
</dbReference>
<feature type="signal peptide" evidence="2">
    <location>
        <begin position="1"/>
        <end position="20"/>
    </location>
</feature>
<keyword evidence="2" id="KW-0732">Signal</keyword>
<comment type="caution">
    <text evidence="3">The sequence shown here is derived from an EMBL/GenBank/DDBJ whole genome shotgun (WGS) entry which is preliminary data.</text>
</comment>
<organism evidence="3">
    <name type="scientific">candidate division WOR-3 bacterium</name>
    <dbReference type="NCBI Taxonomy" id="2052148"/>
    <lineage>
        <taxon>Bacteria</taxon>
        <taxon>Bacteria division WOR-3</taxon>
    </lineage>
</organism>
<name>A0A7C4CD18_UNCW3</name>
<dbReference type="EMBL" id="DSUT01000043">
    <property type="protein sequence ID" value="HGK27789.1"/>
    <property type="molecule type" value="Genomic_DNA"/>
</dbReference>
<dbReference type="AlphaFoldDB" id="A0A7C4CD18"/>
<gene>
    <name evidence="3" type="primary">lpoB</name>
    <name evidence="3" type="ORF">ENS41_02410</name>
</gene>